<dbReference type="Proteomes" id="UP000460751">
    <property type="component" value="Unassembled WGS sequence"/>
</dbReference>
<evidence type="ECO:0000256" key="4">
    <source>
        <dbReference type="ARBA" id="ARBA00022989"/>
    </source>
</evidence>
<dbReference type="GO" id="GO:0005886">
    <property type="term" value="C:plasma membrane"/>
    <property type="evidence" value="ECO:0007669"/>
    <property type="project" value="UniProtKB-SubCell"/>
</dbReference>
<evidence type="ECO:0000313" key="8">
    <source>
        <dbReference type="EMBL" id="MYL27063.1"/>
    </source>
</evidence>
<feature type="transmembrane region" description="Helical" evidence="6">
    <location>
        <begin position="245"/>
        <end position="265"/>
    </location>
</feature>
<proteinExistence type="predicted"/>
<feature type="transmembrane region" description="Helical" evidence="6">
    <location>
        <begin position="94"/>
        <end position="115"/>
    </location>
</feature>
<dbReference type="PANTHER" id="PTHR42920:SF5">
    <property type="entry name" value="EAMA DOMAIN-CONTAINING PROTEIN"/>
    <property type="match status" value="1"/>
</dbReference>
<keyword evidence="4 6" id="KW-1133">Transmembrane helix</keyword>
<feature type="transmembrane region" description="Helical" evidence="6">
    <location>
        <begin position="151"/>
        <end position="170"/>
    </location>
</feature>
<gene>
    <name evidence="8" type="ORF">GLW01_09690</name>
</gene>
<comment type="subcellular location">
    <subcellularLocation>
        <location evidence="1">Cell membrane</location>
        <topology evidence="1">Multi-pass membrane protein</topology>
    </subcellularLocation>
</comment>
<reference evidence="8 9" key="1">
    <citation type="submission" date="2019-11" db="EMBL/GenBank/DDBJ databases">
        <title>Genome sequences of 17 halophilic strains isolated from different environments.</title>
        <authorList>
            <person name="Furrow R.E."/>
        </authorList>
    </citation>
    <scope>NUCLEOTIDE SEQUENCE [LARGE SCALE GENOMIC DNA]</scope>
    <source>
        <strain evidence="8 9">22507_15_FS</strain>
    </source>
</reference>
<keyword evidence="3 6" id="KW-0812">Transmembrane</keyword>
<evidence type="ECO:0000259" key="7">
    <source>
        <dbReference type="Pfam" id="PF00892"/>
    </source>
</evidence>
<feature type="transmembrane region" description="Helical" evidence="6">
    <location>
        <begin position="122"/>
        <end position="139"/>
    </location>
</feature>
<dbReference type="AlphaFoldDB" id="A0A9X4YD44"/>
<dbReference type="InterPro" id="IPR037185">
    <property type="entry name" value="EmrE-like"/>
</dbReference>
<dbReference type="PANTHER" id="PTHR42920">
    <property type="entry name" value="OS03G0707200 PROTEIN-RELATED"/>
    <property type="match status" value="1"/>
</dbReference>
<feature type="transmembrane region" description="Helical" evidence="6">
    <location>
        <begin position="212"/>
        <end position="233"/>
    </location>
</feature>
<keyword evidence="9" id="KW-1185">Reference proteome</keyword>
<name>A0A9X4YD44_9GAMM</name>
<dbReference type="SUPFAM" id="SSF103481">
    <property type="entry name" value="Multidrug resistance efflux transporter EmrE"/>
    <property type="match status" value="1"/>
</dbReference>
<dbReference type="InterPro" id="IPR051258">
    <property type="entry name" value="Diverse_Substrate_Transporter"/>
</dbReference>
<feature type="transmembrane region" description="Helical" evidence="6">
    <location>
        <begin position="7"/>
        <end position="26"/>
    </location>
</feature>
<dbReference type="RefSeq" id="WP_160898924.1">
    <property type="nucleotide sequence ID" value="NZ_WMEX01000005.1"/>
</dbReference>
<feature type="transmembrane region" description="Helical" evidence="6">
    <location>
        <begin position="182"/>
        <end position="200"/>
    </location>
</feature>
<protein>
    <submittedName>
        <fullName evidence="8">EamA family transporter</fullName>
    </submittedName>
</protein>
<evidence type="ECO:0000256" key="6">
    <source>
        <dbReference type="SAM" id="Phobius"/>
    </source>
</evidence>
<organism evidence="8 9">
    <name type="scientific">Vreelandella halophila</name>
    <dbReference type="NCBI Taxonomy" id="86177"/>
    <lineage>
        <taxon>Bacteria</taxon>
        <taxon>Pseudomonadati</taxon>
        <taxon>Pseudomonadota</taxon>
        <taxon>Gammaproteobacteria</taxon>
        <taxon>Oceanospirillales</taxon>
        <taxon>Halomonadaceae</taxon>
        <taxon>Vreelandella</taxon>
    </lineage>
</organism>
<evidence type="ECO:0000256" key="1">
    <source>
        <dbReference type="ARBA" id="ARBA00004651"/>
    </source>
</evidence>
<accession>A0A9X4YD44</accession>
<dbReference type="OrthoDB" id="5295396at2"/>
<keyword evidence="2" id="KW-1003">Cell membrane</keyword>
<dbReference type="InterPro" id="IPR000620">
    <property type="entry name" value="EamA_dom"/>
</dbReference>
<dbReference type="EMBL" id="WMEX01000005">
    <property type="protein sequence ID" value="MYL27063.1"/>
    <property type="molecule type" value="Genomic_DNA"/>
</dbReference>
<evidence type="ECO:0000256" key="2">
    <source>
        <dbReference type="ARBA" id="ARBA00022475"/>
    </source>
</evidence>
<dbReference type="Pfam" id="PF00892">
    <property type="entry name" value="EamA"/>
    <property type="match status" value="1"/>
</dbReference>
<feature type="transmembrane region" description="Helical" evidence="6">
    <location>
        <begin position="271"/>
        <end position="288"/>
    </location>
</feature>
<evidence type="ECO:0000256" key="3">
    <source>
        <dbReference type="ARBA" id="ARBA00022692"/>
    </source>
</evidence>
<feature type="transmembrane region" description="Helical" evidence="6">
    <location>
        <begin position="38"/>
        <end position="58"/>
    </location>
</feature>
<feature type="domain" description="EamA" evidence="7">
    <location>
        <begin position="10"/>
        <end position="139"/>
    </location>
</feature>
<evidence type="ECO:0000313" key="9">
    <source>
        <dbReference type="Proteomes" id="UP000460751"/>
    </source>
</evidence>
<evidence type="ECO:0000256" key="5">
    <source>
        <dbReference type="ARBA" id="ARBA00023136"/>
    </source>
</evidence>
<sequence length="301" mass="31221">MHNDRITIIATLLVIGTGSLWGFYWLPVRHLAANGLPGAWGTLAIVAMAALVLTPAAIRARHRLLRSSPVALASIALGGVAFVLYSIGLVYGRVAVVVLLFFLTPVWSTLIARYGMGWPTPWLRMLAIVVGVIGLGVVLGADGGLPLPHGLGDWLGLSSGLLWAIATTGIRSQPETGSVEAAFVFALGACVGAAVLAPVFEPLPSLAIEAAIPAFGWALATGGLWWGLSMVCLMWATARLEPARVGILLMAEVLVGVVSAAVIAGEHLAPIEIAGGLLVLSAGVLEVWPVRTKRPATSEAT</sequence>
<keyword evidence="5 6" id="KW-0472">Membrane</keyword>
<comment type="caution">
    <text evidence="8">The sequence shown here is derived from an EMBL/GenBank/DDBJ whole genome shotgun (WGS) entry which is preliminary data.</text>
</comment>
<feature type="transmembrane region" description="Helical" evidence="6">
    <location>
        <begin position="70"/>
        <end position="88"/>
    </location>
</feature>